<keyword evidence="4" id="KW-0503">Monooxygenase</keyword>
<evidence type="ECO:0000256" key="4">
    <source>
        <dbReference type="ARBA" id="ARBA00023033"/>
    </source>
</evidence>
<reference evidence="6 7" key="1">
    <citation type="submission" date="2016-11" db="EMBL/GenBank/DDBJ databases">
        <authorList>
            <person name="Jaros S."/>
            <person name="Januszkiewicz K."/>
            <person name="Wedrychowicz H."/>
        </authorList>
    </citation>
    <scope>NUCLEOTIDE SEQUENCE [LARGE SCALE GENOMIC DNA]</scope>
    <source>
        <strain evidence="6 7">GAS138</strain>
    </source>
</reference>
<dbReference type="AlphaFoldDB" id="A0A1M5YC76"/>
<sequence>MSLIVSAGLPTGMEGLTYPIPFSSPETLIRIAQHAEKLGYHSVWGNDHMTTQHYVREEFPVPPRFWEPLMTYAFIAANTTTLRFGTGILVLPMRRDIVVLAKQIATLDHFSGGRLEIGVGVGAYREEFDALRPEGGVHRGDMVEEGVQALQLLFKERNASFDGKYYKYKDVEFFPKPKQEKLPIYFGGNNENHIRRVAEGADGWIPAGMPADRLKTMVTRMKEMTVAAGRDPSEIAVAPQYIVHAGKNHEAAVARYKQSQMHKHLLSLSKSTLKGQANLAMEDINLIGNPDSIVEKAHKLRDAGVTHLLGLYFAANDVQELLDQMQFFAEEITPRIV</sequence>
<dbReference type="InterPro" id="IPR050172">
    <property type="entry name" value="SsuD_RutA_monooxygenase"/>
</dbReference>
<dbReference type="GO" id="GO:0008726">
    <property type="term" value="F:alkanesulfonate monooxygenase activity"/>
    <property type="evidence" value="ECO:0007669"/>
    <property type="project" value="TreeGrafter"/>
</dbReference>
<name>A0A1M5YC76_9BRAD</name>
<dbReference type="OrthoDB" id="9814695at2"/>
<keyword evidence="2" id="KW-0288">FMN</keyword>
<evidence type="ECO:0000256" key="2">
    <source>
        <dbReference type="ARBA" id="ARBA00022643"/>
    </source>
</evidence>
<organism evidence="6 7">
    <name type="scientific">Bradyrhizobium erythrophlei</name>
    <dbReference type="NCBI Taxonomy" id="1437360"/>
    <lineage>
        <taxon>Bacteria</taxon>
        <taxon>Pseudomonadati</taxon>
        <taxon>Pseudomonadota</taxon>
        <taxon>Alphaproteobacteria</taxon>
        <taxon>Hyphomicrobiales</taxon>
        <taxon>Nitrobacteraceae</taxon>
        <taxon>Bradyrhizobium</taxon>
    </lineage>
</organism>
<dbReference type="Gene3D" id="3.20.20.30">
    <property type="entry name" value="Luciferase-like domain"/>
    <property type="match status" value="1"/>
</dbReference>
<evidence type="ECO:0000313" key="7">
    <source>
        <dbReference type="Proteomes" id="UP000189796"/>
    </source>
</evidence>
<dbReference type="Pfam" id="PF00296">
    <property type="entry name" value="Bac_luciferase"/>
    <property type="match status" value="1"/>
</dbReference>
<dbReference type="InterPro" id="IPR011251">
    <property type="entry name" value="Luciferase-like_dom"/>
</dbReference>
<feature type="domain" description="Luciferase-like" evidence="5">
    <location>
        <begin position="23"/>
        <end position="307"/>
    </location>
</feature>
<keyword evidence="3" id="KW-0560">Oxidoreductase</keyword>
<dbReference type="SUPFAM" id="SSF51679">
    <property type="entry name" value="Bacterial luciferase-like"/>
    <property type="match status" value="1"/>
</dbReference>
<accession>A0A1M5YC76</accession>
<dbReference type="PANTHER" id="PTHR42847:SF4">
    <property type="entry name" value="ALKANESULFONATE MONOOXYGENASE-RELATED"/>
    <property type="match status" value="1"/>
</dbReference>
<evidence type="ECO:0000259" key="5">
    <source>
        <dbReference type="Pfam" id="PF00296"/>
    </source>
</evidence>
<dbReference type="GO" id="GO:0046306">
    <property type="term" value="P:alkanesulfonate catabolic process"/>
    <property type="evidence" value="ECO:0007669"/>
    <property type="project" value="TreeGrafter"/>
</dbReference>
<evidence type="ECO:0000256" key="3">
    <source>
        <dbReference type="ARBA" id="ARBA00023002"/>
    </source>
</evidence>
<evidence type="ECO:0000256" key="1">
    <source>
        <dbReference type="ARBA" id="ARBA00022630"/>
    </source>
</evidence>
<dbReference type="EMBL" id="LT670817">
    <property type="protein sequence ID" value="SHI09635.1"/>
    <property type="molecule type" value="Genomic_DNA"/>
</dbReference>
<dbReference type="Proteomes" id="UP000189796">
    <property type="component" value="Chromosome I"/>
</dbReference>
<protein>
    <submittedName>
        <fullName evidence="6">Probable F420-dependent oxidoreductase, Rv2161c family</fullName>
    </submittedName>
</protein>
<dbReference type="InterPro" id="IPR019921">
    <property type="entry name" value="Lucif-like_OxRdtase_Rv2161c"/>
</dbReference>
<gene>
    <name evidence="6" type="ORF">SAMN05443248_8147</name>
</gene>
<evidence type="ECO:0000313" key="6">
    <source>
        <dbReference type="EMBL" id="SHI09635.1"/>
    </source>
</evidence>
<dbReference type="PANTHER" id="PTHR42847">
    <property type="entry name" value="ALKANESULFONATE MONOOXYGENASE"/>
    <property type="match status" value="1"/>
</dbReference>
<proteinExistence type="predicted"/>
<keyword evidence="1" id="KW-0285">Flavoprotein</keyword>
<dbReference type="InterPro" id="IPR036661">
    <property type="entry name" value="Luciferase-like_sf"/>
</dbReference>
<dbReference type="RefSeq" id="WP_079606211.1">
    <property type="nucleotide sequence ID" value="NZ_LT670817.1"/>
</dbReference>
<dbReference type="NCBIfam" id="TIGR03619">
    <property type="entry name" value="F420_Rv2161c"/>
    <property type="match status" value="1"/>
</dbReference>